<reference evidence="1" key="1">
    <citation type="submission" date="2019-11" db="EMBL/GenBank/DDBJ databases">
        <title>Nori genome reveals adaptations in red seaweeds to the harsh intertidal environment.</title>
        <authorList>
            <person name="Wang D."/>
            <person name="Mao Y."/>
        </authorList>
    </citation>
    <scope>NUCLEOTIDE SEQUENCE</scope>
    <source>
        <tissue evidence="1">Gametophyte</tissue>
    </source>
</reference>
<evidence type="ECO:0000313" key="1">
    <source>
        <dbReference type="EMBL" id="KAK1869078.1"/>
    </source>
</evidence>
<dbReference type="Proteomes" id="UP000798662">
    <property type="component" value="Chromosome 3"/>
</dbReference>
<gene>
    <name evidence="1" type="ORF">I4F81_011560</name>
</gene>
<evidence type="ECO:0000313" key="2">
    <source>
        <dbReference type="Proteomes" id="UP000798662"/>
    </source>
</evidence>
<sequence>MHTGVGGDGGARRGRRPWQRRRRLPRSRAKDDACADAHSRAIRRAQRRPPPTSLFSLPLLEWGVPPRKEACAVTRSSHWARLLRRLPHRLPPSRCPRRERPPAGAAATPDERPPSPRRVGLPLAARRPPRRSRGTRLPAATAQEGQAPRQPPRGDPTASPGGAGGPGPRGLPLTGTSPRPCRARTGSPSGCGAPGGCAG</sequence>
<proteinExistence type="predicted"/>
<keyword evidence="2" id="KW-1185">Reference proteome</keyword>
<organism evidence="1 2">
    <name type="scientific">Pyropia yezoensis</name>
    <name type="common">Susabi-nori</name>
    <name type="synonym">Porphyra yezoensis</name>
    <dbReference type="NCBI Taxonomy" id="2788"/>
    <lineage>
        <taxon>Eukaryota</taxon>
        <taxon>Rhodophyta</taxon>
        <taxon>Bangiophyceae</taxon>
        <taxon>Bangiales</taxon>
        <taxon>Bangiaceae</taxon>
        <taxon>Pyropia</taxon>
    </lineage>
</organism>
<comment type="caution">
    <text evidence="1">The sequence shown here is derived from an EMBL/GenBank/DDBJ whole genome shotgun (WGS) entry which is preliminary data.</text>
</comment>
<dbReference type="EMBL" id="CM020620">
    <property type="protein sequence ID" value="KAK1869078.1"/>
    <property type="molecule type" value="Genomic_DNA"/>
</dbReference>
<accession>A0ACC3CG68</accession>
<name>A0ACC3CG68_PYRYE</name>
<protein>
    <submittedName>
        <fullName evidence="1">Uncharacterized protein</fullName>
    </submittedName>
</protein>